<dbReference type="CDD" id="cd06225">
    <property type="entry name" value="HAMP"/>
    <property type="match status" value="1"/>
</dbReference>
<feature type="domain" description="HAMP" evidence="12">
    <location>
        <begin position="344"/>
        <end position="390"/>
    </location>
</feature>
<feature type="transmembrane region" description="Helical" evidence="10">
    <location>
        <begin position="317"/>
        <end position="338"/>
    </location>
</feature>
<keyword evidence="3" id="KW-0145">Chemotaxis</keyword>
<comment type="similarity">
    <text evidence="7">Belongs to the methyl-accepting chemotaxis (MCP) protein family.</text>
</comment>
<keyword evidence="14" id="KW-1185">Reference proteome</keyword>
<evidence type="ECO:0000313" key="14">
    <source>
        <dbReference type="Proteomes" id="UP001152876"/>
    </source>
</evidence>
<reference evidence="13" key="1">
    <citation type="submission" date="2013-01" db="EMBL/GenBank/DDBJ databases">
        <title>Genome draft of Hydrogenophaga taeniospiralis 2K1.</title>
        <authorList>
            <person name="Gomila M."/>
            <person name="Lalucat J."/>
        </authorList>
    </citation>
    <scope>NUCLEOTIDE SEQUENCE</scope>
    <source>
        <strain evidence="13">CCUG 15921</strain>
    </source>
</reference>
<dbReference type="FunFam" id="1.10.287.950:FF:000001">
    <property type="entry name" value="Methyl-accepting chemotaxis sensory transducer"/>
    <property type="match status" value="1"/>
</dbReference>
<keyword evidence="2" id="KW-1003">Cell membrane</keyword>
<proteinExistence type="inferred from homology"/>
<accession>A0A9X4NTY6</accession>
<dbReference type="PROSITE" id="PS50885">
    <property type="entry name" value="HAMP"/>
    <property type="match status" value="1"/>
</dbReference>
<evidence type="ECO:0000256" key="9">
    <source>
        <dbReference type="SAM" id="Coils"/>
    </source>
</evidence>
<dbReference type="GO" id="GO:0006935">
    <property type="term" value="P:chemotaxis"/>
    <property type="evidence" value="ECO:0007669"/>
    <property type="project" value="UniProtKB-KW"/>
</dbReference>
<dbReference type="SMART" id="SM00283">
    <property type="entry name" value="MA"/>
    <property type="match status" value="1"/>
</dbReference>
<dbReference type="PANTHER" id="PTHR43531:SF11">
    <property type="entry name" value="METHYL-ACCEPTING CHEMOTAXIS PROTEIN 3"/>
    <property type="match status" value="1"/>
</dbReference>
<evidence type="ECO:0000313" key="13">
    <source>
        <dbReference type="EMBL" id="MDG5977920.1"/>
    </source>
</evidence>
<comment type="subcellular location">
    <subcellularLocation>
        <location evidence="1">Cell membrane</location>
        <topology evidence="1">Multi-pass membrane protein</topology>
    </subcellularLocation>
</comment>
<evidence type="ECO:0000256" key="5">
    <source>
        <dbReference type="ARBA" id="ARBA00022989"/>
    </source>
</evidence>
<sequence>MSLFKLLQPGVRLMRLLRLPTKLAVLALLLFIPLVVISVLLTQRLNEAIAFTQAEVDGSRLVQHVHAVTVEVQKHRGQTNMLIGGDASARNAVQATREQLKQALAKVDESLARRPDFELGSDWAALHRVMSDLASSEKQSAPDSFARHTQLVHDLHRFVYTVAERSNLLFDPDPGSYFLMDMAVTHVPRWGELLGQVRGLGAGQLALTERDPAVVNRVNMLIGDAKATTDDVLHLQRFAQKYGQGDRQGQQTPQAVQSFLSDAERAMGSQGGMSASDYFASGTQAVNAVFAYQNAVQERMDALLMDRVSQDRRLRMLTLVVVGTGIVLVLYLMLSFYFSFVIDLRHVIDVMRETSSGNLCAHVQVRGRDELAMLASLLETMNRNLSAMVAQVRSNSALVAHAGRSLALGNRNLADRTEQQAANLEQTAASVEQLTSTVQQNAHTAGDSDAQAAKVRDVAESGAQTMGEAVNSVEVIQKSAVQMSEIIGVIDSLAFQTNILALNAAVEAARAGEQGRGFAVVANEVRTLAQRSAASAKEIRQLIEASAQQVDTSVRQIRAAGTNITQIVNGVRGMASNMSLISAASAEQSSGLSEISSAVRQLDEITQRNAQMVERAVAQANQLEARASHLSQAVSSFVLQQGTAEEAMEMVRRAIEYRSRQGGRAYTQGITDPANGFHDRDMYVFALDSGGQYLAFGGKPEKVGSRVQDIAGVDGQALLESIVAQAEQEPGWVEYDIVNPQSGAIQAKMSYVTKVDELYVGCGVYKTAIVA</sequence>
<evidence type="ECO:0000259" key="11">
    <source>
        <dbReference type="PROSITE" id="PS50111"/>
    </source>
</evidence>
<feature type="coiled-coil region" evidence="9">
    <location>
        <begin position="595"/>
        <end position="633"/>
    </location>
</feature>
<dbReference type="PROSITE" id="PS50111">
    <property type="entry name" value="CHEMOTAXIS_TRANSDUC_2"/>
    <property type="match status" value="1"/>
</dbReference>
<organism evidence="13 14">
    <name type="scientific">Hydrogenophaga taeniospiralis CCUG 15921</name>
    <dbReference type="NCBI Taxonomy" id="1281780"/>
    <lineage>
        <taxon>Bacteria</taxon>
        <taxon>Pseudomonadati</taxon>
        <taxon>Pseudomonadota</taxon>
        <taxon>Betaproteobacteria</taxon>
        <taxon>Burkholderiales</taxon>
        <taxon>Comamonadaceae</taxon>
        <taxon>Hydrogenophaga</taxon>
    </lineage>
</organism>
<evidence type="ECO:0000256" key="7">
    <source>
        <dbReference type="ARBA" id="ARBA00029447"/>
    </source>
</evidence>
<dbReference type="InterPro" id="IPR051310">
    <property type="entry name" value="MCP_chemotaxis"/>
</dbReference>
<dbReference type="Proteomes" id="UP001152876">
    <property type="component" value="Unassembled WGS sequence"/>
</dbReference>
<dbReference type="Pfam" id="PF17200">
    <property type="entry name" value="sCache_2"/>
    <property type="match status" value="1"/>
</dbReference>
<dbReference type="RefSeq" id="WP_322788360.1">
    <property type="nucleotide sequence ID" value="NZ_AOGK01000028.1"/>
</dbReference>
<evidence type="ECO:0000256" key="1">
    <source>
        <dbReference type="ARBA" id="ARBA00004651"/>
    </source>
</evidence>
<keyword evidence="5 10" id="KW-1133">Transmembrane helix</keyword>
<keyword evidence="9" id="KW-0175">Coiled coil</keyword>
<protein>
    <submittedName>
        <fullName evidence="13">Methyl-accepting chemotaxis sensory transducer</fullName>
    </submittedName>
</protein>
<feature type="domain" description="Methyl-accepting transducer" evidence="11">
    <location>
        <begin position="395"/>
        <end position="624"/>
    </location>
</feature>
<evidence type="ECO:0000256" key="10">
    <source>
        <dbReference type="SAM" id="Phobius"/>
    </source>
</evidence>
<dbReference type="Gene3D" id="1.10.287.950">
    <property type="entry name" value="Methyl-accepting chemotaxis protein"/>
    <property type="match status" value="1"/>
</dbReference>
<dbReference type="Pfam" id="PF00015">
    <property type="entry name" value="MCPsignal"/>
    <property type="match status" value="1"/>
</dbReference>
<evidence type="ECO:0000259" key="12">
    <source>
        <dbReference type="PROSITE" id="PS50885"/>
    </source>
</evidence>
<dbReference type="CDD" id="cd11386">
    <property type="entry name" value="MCP_signal"/>
    <property type="match status" value="1"/>
</dbReference>
<dbReference type="EMBL" id="AOGK01000028">
    <property type="protein sequence ID" value="MDG5977920.1"/>
    <property type="molecule type" value="Genomic_DNA"/>
</dbReference>
<keyword evidence="6 10" id="KW-0472">Membrane</keyword>
<name>A0A9X4NTY6_9BURK</name>
<comment type="caution">
    <text evidence="13">The sequence shown here is derived from an EMBL/GenBank/DDBJ whole genome shotgun (WGS) entry which is preliminary data.</text>
</comment>
<keyword evidence="8" id="KW-0807">Transducer</keyword>
<dbReference type="SUPFAM" id="SSF58104">
    <property type="entry name" value="Methyl-accepting chemotaxis protein (MCP) signaling domain"/>
    <property type="match status" value="1"/>
</dbReference>
<dbReference type="InterPro" id="IPR003660">
    <property type="entry name" value="HAMP_dom"/>
</dbReference>
<dbReference type="AlphaFoldDB" id="A0A9X4NTY6"/>
<evidence type="ECO:0000256" key="3">
    <source>
        <dbReference type="ARBA" id="ARBA00022500"/>
    </source>
</evidence>
<dbReference type="GO" id="GO:0005886">
    <property type="term" value="C:plasma membrane"/>
    <property type="evidence" value="ECO:0007669"/>
    <property type="project" value="UniProtKB-SubCell"/>
</dbReference>
<dbReference type="GO" id="GO:0007165">
    <property type="term" value="P:signal transduction"/>
    <property type="evidence" value="ECO:0007669"/>
    <property type="project" value="UniProtKB-KW"/>
</dbReference>
<evidence type="ECO:0000256" key="2">
    <source>
        <dbReference type="ARBA" id="ARBA00022475"/>
    </source>
</evidence>
<evidence type="ECO:0000256" key="6">
    <source>
        <dbReference type="ARBA" id="ARBA00023136"/>
    </source>
</evidence>
<evidence type="ECO:0000256" key="8">
    <source>
        <dbReference type="PROSITE-ProRule" id="PRU00284"/>
    </source>
</evidence>
<dbReference type="InterPro" id="IPR004089">
    <property type="entry name" value="MCPsignal_dom"/>
</dbReference>
<keyword evidence="4 10" id="KW-0812">Transmembrane</keyword>
<gene>
    <name evidence="13" type="ORF">H010_21891</name>
</gene>
<dbReference type="InterPro" id="IPR033480">
    <property type="entry name" value="sCache_2"/>
</dbReference>
<feature type="transmembrane region" description="Helical" evidence="10">
    <location>
        <begin position="23"/>
        <end position="41"/>
    </location>
</feature>
<dbReference type="PANTHER" id="PTHR43531">
    <property type="entry name" value="PROTEIN ICFG"/>
    <property type="match status" value="1"/>
</dbReference>
<evidence type="ECO:0000256" key="4">
    <source>
        <dbReference type="ARBA" id="ARBA00022692"/>
    </source>
</evidence>